<dbReference type="KEGG" id="hnv:DDQ68_06245"/>
<dbReference type="OrthoDB" id="4540541at2"/>
<evidence type="ECO:0000256" key="2">
    <source>
        <dbReference type="SAM" id="Phobius"/>
    </source>
</evidence>
<evidence type="ECO:0000313" key="3">
    <source>
        <dbReference type="EMBL" id="AWM32425.1"/>
    </source>
</evidence>
<feature type="transmembrane region" description="Helical" evidence="2">
    <location>
        <begin position="131"/>
        <end position="150"/>
    </location>
</feature>
<dbReference type="AlphaFoldDB" id="A0A2Z3GN92"/>
<keyword evidence="2" id="KW-0812">Transmembrane</keyword>
<gene>
    <name evidence="3" type="ORF">DDQ68_06245</name>
</gene>
<reference evidence="4" key="1">
    <citation type="submission" date="2018-04" db="EMBL/GenBank/DDBJ databases">
        <title>Complete genome of Antarctic heterotrophic bacterium Hymenobacter nivis.</title>
        <authorList>
            <person name="Terashima M."/>
        </authorList>
    </citation>
    <scope>NUCLEOTIDE SEQUENCE [LARGE SCALE GENOMIC DNA]</scope>
    <source>
        <strain evidence="4">NBRC 111535</strain>
    </source>
</reference>
<sequence>MNRHAERNEVESKHLYCGSKYLLSGRDGSAARTPDEHDGHKASPGSLRLQGPPGRTFAGMEPTLPFTRTRITLLFVLAASVGLSLSLIAGRVIVTHQIRFLFLAWNLFLALIPYALSTLLGLARGPLRARLLLPVGAAWLLFFPNAPYLVTDLFHLDERPDAPLWFDLALILSCAWNGLMLAYASLADMQTLVRLRLGPLAGWAFATVALLLSSFGIYLGRYLRYNSWDVLANPLTLFYDILNRLLHPFAYPRTWGVTMVFGAFLLLGYGTVRVLGRAQAE</sequence>
<keyword evidence="4" id="KW-1185">Reference proteome</keyword>
<dbReference type="Proteomes" id="UP000245999">
    <property type="component" value="Chromosome"/>
</dbReference>
<keyword evidence="2" id="KW-1133">Transmembrane helix</keyword>
<feature type="region of interest" description="Disordered" evidence="1">
    <location>
        <begin position="27"/>
        <end position="52"/>
    </location>
</feature>
<feature type="transmembrane region" description="Helical" evidence="2">
    <location>
        <begin position="162"/>
        <end position="185"/>
    </location>
</feature>
<feature type="transmembrane region" description="Helical" evidence="2">
    <location>
        <begin position="100"/>
        <end position="122"/>
    </location>
</feature>
<dbReference type="EMBL" id="CP029145">
    <property type="protein sequence ID" value="AWM32425.1"/>
    <property type="molecule type" value="Genomic_DNA"/>
</dbReference>
<dbReference type="InterPro" id="IPR009793">
    <property type="entry name" value="DUF1361"/>
</dbReference>
<feature type="transmembrane region" description="Helical" evidence="2">
    <location>
        <begin position="71"/>
        <end position="94"/>
    </location>
</feature>
<keyword evidence="2" id="KW-0472">Membrane</keyword>
<feature type="transmembrane region" description="Helical" evidence="2">
    <location>
        <begin position="197"/>
        <end position="219"/>
    </location>
</feature>
<dbReference type="Pfam" id="PF07099">
    <property type="entry name" value="DUF1361"/>
    <property type="match status" value="1"/>
</dbReference>
<proteinExistence type="predicted"/>
<protein>
    <submittedName>
        <fullName evidence="3">DUF1361 domain-containing protein</fullName>
    </submittedName>
</protein>
<evidence type="ECO:0000313" key="4">
    <source>
        <dbReference type="Proteomes" id="UP000245999"/>
    </source>
</evidence>
<accession>A0A2Z3GN92</accession>
<name>A0A2Z3GN92_9BACT</name>
<organism evidence="3 4">
    <name type="scientific">Hymenobacter nivis</name>
    <dbReference type="NCBI Taxonomy" id="1850093"/>
    <lineage>
        <taxon>Bacteria</taxon>
        <taxon>Pseudomonadati</taxon>
        <taxon>Bacteroidota</taxon>
        <taxon>Cytophagia</taxon>
        <taxon>Cytophagales</taxon>
        <taxon>Hymenobacteraceae</taxon>
        <taxon>Hymenobacter</taxon>
    </lineage>
</organism>
<evidence type="ECO:0000256" key="1">
    <source>
        <dbReference type="SAM" id="MobiDB-lite"/>
    </source>
</evidence>
<feature type="transmembrane region" description="Helical" evidence="2">
    <location>
        <begin position="255"/>
        <end position="275"/>
    </location>
</feature>